<evidence type="ECO:0000313" key="3">
    <source>
        <dbReference type="Proteomes" id="UP000467700"/>
    </source>
</evidence>
<dbReference type="Proteomes" id="UP000467700">
    <property type="component" value="Unassembled WGS sequence"/>
</dbReference>
<feature type="compositionally biased region" description="Acidic residues" evidence="1">
    <location>
        <begin position="41"/>
        <end position="57"/>
    </location>
</feature>
<accession>A0A8S0XLK9</accession>
<feature type="compositionally biased region" description="Low complexity" evidence="1">
    <location>
        <begin position="22"/>
        <end position="35"/>
    </location>
</feature>
<reference evidence="2 3" key="1">
    <citation type="submission" date="2020-01" db="EMBL/GenBank/DDBJ databases">
        <authorList>
            <person name="Gupta K D."/>
        </authorList>
    </citation>
    <scope>NUCLEOTIDE SEQUENCE [LARGE SCALE GENOMIC DNA]</scope>
</reference>
<dbReference type="AlphaFoldDB" id="A0A8S0XLK9"/>
<feature type="region of interest" description="Disordered" evidence="1">
    <location>
        <begin position="22"/>
        <end position="65"/>
    </location>
</feature>
<protein>
    <submittedName>
        <fullName evidence="2">Uncharacterized protein</fullName>
    </submittedName>
</protein>
<name>A0A8S0XLK9_CYCAE</name>
<dbReference type="EMBL" id="CACVBS010000049">
    <property type="protein sequence ID" value="CAA7265603.1"/>
    <property type="molecule type" value="Genomic_DNA"/>
</dbReference>
<proteinExistence type="predicted"/>
<evidence type="ECO:0000256" key="1">
    <source>
        <dbReference type="SAM" id="MobiDB-lite"/>
    </source>
</evidence>
<evidence type="ECO:0000313" key="2">
    <source>
        <dbReference type="EMBL" id="CAA7265603.1"/>
    </source>
</evidence>
<gene>
    <name evidence="2" type="ORF">AAE3_LOCUS7705</name>
</gene>
<organism evidence="2 3">
    <name type="scientific">Cyclocybe aegerita</name>
    <name type="common">Black poplar mushroom</name>
    <name type="synonym">Agrocybe aegerita</name>
    <dbReference type="NCBI Taxonomy" id="1973307"/>
    <lineage>
        <taxon>Eukaryota</taxon>
        <taxon>Fungi</taxon>
        <taxon>Dikarya</taxon>
        <taxon>Basidiomycota</taxon>
        <taxon>Agaricomycotina</taxon>
        <taxon>Agaricomycetes</taxon>
        <taxon>Agaricomycetidae</taxon>
        <taxon>Agaricales</taxon>
        <taxon>Agaricineae</taxon>
        <taxon>Bolbitiaceae</taxon>
        <taxon>Cyclocybe</taxon>
    </lineage>
</organism>
<keyword evidence="3" id="KW-1185">Reference proteome</keyword>
<sequence length="122" mass="13316">MAKAAYDEALMLWELVGYYPSSPTTSLSGTSKLTTQKANIVDEDLSDDESEVEEESDTPPSDRQQLQEALDVATVAQEQELPSYKTDELLDQCGYAAAVLNFADLEAINNLPDDDPNALAEI</sequence>
<comment type="caution">
    <text evidence="2">The sequence shown here is derived from an EMBL/GenBank/DDBJ whole genome shotgun (WGS) entry which is preliminary data.</text>
</comment>